<dbReference type="InterPro" id="IPR023214">
    <property type="entry name" value="HAD_sf"/>
</dbReference>
<dbReference type="RefSeq" id="XP_044549802.1">
    <property type="nucleotide sequence ID" value="XM_044692432.1"/>
</dbReference>
<dbReference type="AlphaFoldDB" id="A0AA88KLG4"/>
<name>A0AA88KLG4_NAELO</name>
<dbReference type="Gene3D" id="3.40.50.1000">
    <property type="entry name" value="HAD superfamily/HAD-like"/>
    <property type="match status" value="1"/>
</dbReference>
<organism evidence="1 2">
    <name type="scientific">Naegleria lovaniensis</name>
    <name type="common">Amoeba</name>
    <dbReference type="NCBI Taxonomy" id="51637"/>
    <lineage>
        <taxon>Eukaryota</taxon>
        <taxon>Discoba</taxon>
        <taxon>Heterolobosea</taxon>
        <taxon>Tetramitia</taxon>
        <taxon>Eutetramitia</taxon>
        <taxon>Vahlkampfiidae</taxon>
        <taxon>Naegleria</taxon>
    </lineage>
</organism>
<dbReference type="Proteomes" id="UP000816034">
    <property type="component" value="Unassembled WGS sequence"/>
</dbReference>
<dbReference type="GO" id="GO:0003993">
    <property type="term" value="F:acid phosphatase activity"/>
    <property type="evidence" value="ECO:0007669"/>
    <property type="project" value="TreeGrafter"/>
</dbReference>
<comment type="caution">
    <text evidence="1">The sequence shown here is derived from an EMBL/GenBank/DDBJ whole genome shotgun (WGS) entry which is preliminary data.</text>
</comment>
<evidence type="ECO:0000313" key="2">
    <source>
        <dbReference type="Proteomes" id="UP000816034"/>
    </source>
</evidence>
<keyword evidence="2" id="KW-1185">Reference proteome</keyword>
<sequence>MDMERVHNTQSTTEYPKLIVFDLDLTLCEHRDSCKIHLGIASRTEVTDWATELLHTLQIHSWFDWIQIYPGSKKKHYKYFAEKLVEDEAVMEKSNSFSQVYHKMIFYDDKKRNIHEIGQLGVSCVHCEEGLNIEKFMEGLKLFKRSLLSVLINYGLN</sequence>
<gene>
    <name evidence="1" type="ORF">C9374_002958</name>
</gene>
<dbReference type="InterPro" id="IPR010036">
    <property type="entry name" value="MDP_1_eu_arc"/>
</dbReference>
<dbReference type="SUPFAM" id="SSF56784">
    <property type="entry name" value="HAD-like"/>
    <property type="match status" value="1"/>
</dbReference>
<protein>
    <submittedName>
        <fullName evidence="1">Uncharacterized protein</fullName>
    </submittedName>
</protein>
<dbReference type="PANTHER" id="PTHR17901">
    <property type="entry name" value="MAGNESIUM-DEPENDENT PHOSPHATASE 1 MDP1"/>
    <property type="match status" value="1"/>
</dbReference>
<dbReference type="GeneID" id="68095413"/>
<dbReference type="Pfam" id="PF12689">
    <property type="entry name" value="Acid_PPase"/>
    <property type="match status" value="1"/>
</dbReference>
<dbReference type="EMBL" id="PYSW02000017">
    <property type="protein sequence ID" value="KAG2385809.1"/>
    <property type="molecule type" value="Genomic_DNA"/>
</dbReference>
<evidence type="ECO:0000313" key="1">
    <source>
        <dbReference type="EMBL" id="KAG2385809.1"/>
    </source>
</evidence>
<proteinExistence type="predicted"/>
<accession>A0AA88KLG4</accession>
<reference evidence="1 2" key="1">
    <citation type="journal article" date="2018" name="BMC Genomics">
        <title>The genome of Naegleria lovaniensis, the basis for a comparative approach to unravel pathogenicity factors of the human pathogenic amoeba N. fowleri.</title>
        <authorList>
            <person name="Liechti N."/>
            <person name="Schurch N."/>
            <person name="Bruggmann R."/>
            <person name="Wittwer M."/>
        </authorList>
    </citation>
    <scope>NUCLEOTIDE SEQUENCE [LARGE SCALE GENOMIC DNA]</scope>
    <source>
        <strain evidence="1 2">ATCC 30569</strain>
    </source>
</reference>
<dbReference type="PANTHER" id="PTHR17901:SF14">
    <property type="entry name" value="MAGNESIUM-DEPENDENT PHOSPHATASE 1"/>
    <property type="match status" value="1"/>
</dbReference>
<dbReference type="InterPro" id="IPR036412">
    <property type="entry name" value="HAD-like_sf"/>
</dbReference>